<comment type="caution">
    <text evidence="2">The sequence shown here is derived from an EMBL/GenBank/DDBJ whole genome shotgun (WGS) entry which is preliminary data.</text>
</comment>
<protein>
    <submittedName>
        <fullName evidence="2">Uncharacterized protein</fullName>
    </submittedName>
</protein>
<keyword evidence="3" id="KW-1185">Reference proteome</keyword>
<name>A0ABX5FIZ6_9BACL</name>
<sequence>MKKKFMSISLATLLVSSFTSNTVFAANQQAEVVVEYSNDTKWTSAVSGQHQYGRVTLISEGTGLAGAFVWKKCAGDIDYVDTQIQLGTDSSYKQDSTNVYMQGGCTYKLEVKNYSTNKAKGYIRNWD</sequence>
<gene>
    <name evidence="2" type="ORF">C7R92_26945</name>
</gene>
<dbReference type="RefSeq" id="WP_017249206.1">
    <property type="nucleotide sequence ID" value="NZ_JARMEW010000044.1"/>
</dbReference>
<feature type="signal peptide" evidence="1">
    <location>
        <begin position="1"/>
        <end position="25"/>
    </location>
</feature>
<dbReference type="EMBL" id="PXZO01000060">
    <property type="protein sequence ID" value="PSK04181.1"/>
    <property type="molecule type" value="Genomic_DNA"/>
</dbReference>
<evidence type="ECO:0000313" key="2">
    <source>
        <dbReference type="EMBL" id="PSK04181.1"/>
    </source>
</evidence>
<proteinExistence type="predicted"/>
<keyword evidence="1" id="KW-0732">Signal</keyword>
<dbReference type="GeneID" id="95753724"/>
<reference evidence="2 3" key="1">
    <citation type="submission" date="2018-03" db="EMBL/GenBank/DDBJ databases">
        <title>Brevisbacillus phylogenomics.</title>
        <authorList>
            <person name="Dunlap C."/>
        </authorList>
    </citation>
    <scope>NUCLEOTIDE SEQUENCE [LARGE SCALE GENOMIC DNA]</scope>
    <source>
        <strain evidence="2 3">NRRL B-41110</strain>
    </source>
</reference>
<evidence type="ECO:0000256" key="1">
    <source>
        <dbReference type="SAM" id="SignalP"/>
    </source>
</evidence>
<accession>A0ABX5FIZ6</accession>
<feature type="chain" id="PRO_5047309182" evidence="1">
    <location>
        <begin position="26"/>
        <end position="127"/>
    </location>
</feature>
<organism evidence="2 3">
    <name type="scientific">Brevibacillus porteri</name>
    <dbReference type="NCBI Taxonomy" id="2126350"/>
    <lineage>
        <taxon>Bacteria</taxon>
        <taxon>Bacillati</taxon>
        <taxon>Bacillota</taxon>
        <taxon>Bacilli</taxon>
        <taxon>Bacillales</taxon>
        <taxon>Paenibacillaceae</taxon>
        <taxon>Brevibacillus</taxon>
    </lineage>
</organism>
<evidence type="ECO:0000313" key="3">
    <source>
        <dbReference type="Proteomes" id="UP000241645"/>
    </source>
</evidence>
<dbReference type="Proteomes" id="UP000241645">
    <property type="component" value="Unassembled WGS sequence"/>
</dbReference>